<dbReference type="Pfam" id="PF02676">
    <property type="entry name" value="TYW3"/>
    <property type="match status" value="1"/>
</dbReference>
<dbReference type="GO" id="GO:0032259">
    <property type="term" value="P:methylation"/>
    <property type="evidence" value="ECO:0007669"/>
    <property type="project" value="UniProtKB-KW"/>
</dbReference>
<feature type="domain" description="tRNA wybutosine-synthesizing protein" evidence="7">
    <location>
        <begin position="11"/>
        <end position="191"/>
    </location>
</feature>
<dbReference type="AlphaFoldDB" id="A0A8T5GFD8"/>
<evidence type="ECO:0000256" key="5">
    <source>
        <dbReference type="ARBA" id="ARBA00022694"/>
    </source>
</evidence>
<evidence type="ECO:0000259" key="7">
    <source>
        <dbReference type="Pfam" id="PF02676"/>
    </source>
</evidence>
<dbReference type="Proteomes" id="UP000722459">
    <property type="component" value="Unassembled WGS sequence"/>
</dbReference>
<accession>A0A8T5GFD8</accession>
<dbReference type="EMBL" id="JABJNZ010000059">
    <property type="protein sequence ID" value="MBT4870844.1"/>
    <property type="molecule type" value="Genomic_DNA"/>
</dbReference>
<dbReference type="SUPFAM" id="SSF111278">
    <property type="entry name" value="SSo0622-like"/>
    <property type="match status" value="1"/>
</dbReference>
<dbReference type="GO" id="GO:0008168">
    <property type="term" value="F:methyltransferase activity"/>
    <property type="evidence" value="ECO:0007669"/>
    <property type="project" value="UniProtKB-KW"/>
</dbReference>
<organism evidence="8 9">
    <name type="scientific">Candidatus Iainarchaeum sp</name>
    <dbReference type="NCBI Taxonomy" id="3101447"/>
    <lineage>
        <taxon>Archaea</taxon>
        <taxon>Candidatus Iainarchaeota</taxon>
        <taxon>Candidatus Iainarchaeia</taxon>
        <taxon>Candidatus Iainarchaeales</taxon>
        <taxon>Candidatus Iainarchaeaceae</taxon>
        <taxon>Candidatus Iainarchaeum</taxon>
    </lineage>
</organism>
<keyword evidence="5" id="KW-0819">tRNA processing</keyword>
<dbReference type="Gene3D" id="3.30.1960.10">
    <property type="entry name" value="tRNA wybutosine-synthesizing-like"/>
    <property type="match status" value="1"/>
</dbReference>
<evidence type="ECO:0000313" key="8">
    <source>
        <dbReference type="EMBL" id="MBT4870844.1"/>
    </source>
</evidence>
<keyword evidence="3" id="KW-0808">Transferase</keyword>
<evidence type="ECO:0000256" key="3">
    <source>
        <dbReference type="ARBA" id="ARBA00022679"/>
    </source>
</evidence>
<comment type="similarity">
    <text evidence="1">Belongs to the TYW3 family.</text>
</comment>
<keyword evidence="2" id="KW-0489">Methyltransferase</keyword>
<dbReference type="PANTHER" id="PTHR48418:SF1">
    <property type="entry name" value="TRNA WYBUTOSINE-SYNTHESIZING PROTEIN 3"/>
    <property type="match status" value="1"/>
</dbReference>
<evidence type="ECO:0000256" key="1">
    <source>
        <dbReference type="ARBA" id="ARBA00008569"/>
    </source>
</evidence>
<dbReference type="GO" id="GO:0008033">
    <property type="term" value="P:tRNA processing"/>
    <property type="evidence" value="ECO:0007669"/>
    <property type="project" value="UniProtKB-KW"/>
</dbReference>
<name>A0A8T5GFD8_9ARCH</name>
<dbReference type="InterPro" id="IPR003827">
    <property type="entry name" value="tRNA_yW-synthesising"/>
</dbReference>
<dbReference type="InterPro" id="IPR036602">
    <property type="entry name" value="tRNA_yW-synthesising-like_sf"/>
</dbReference>
<evidence type="ECO:0000256" key="2">
    <source>
        <dbReference type="ARBA" id="ARBA00022603"/>
    </source>
</evidence>
<keyword evidence="4" id="KW-0949">S-adenosyl-L-methionine</keyword>
<gene>
    <name evidence="8" type="ORF">HON47_04680</name>
</gene>
<evidence type="ECO:0000256" key="6">
    <source>
        <dbReference type="ARBA" id="ARBA00030554"/>
    </source>
</evidence>
<reference evidence="8" key="1">
    <citation type="journal article" date="2021" name="ISME J.">
        <title>Mercury methylation by metabolically versatile and cosmopolitan marine bacteria.</title>
        <authorList>
            <person name="Lin H."/>
            <person name="Ascher D.B."/>
            <person name="Myung Y."/>
            <person name="Lamborg C.H."/>
            <person name="Hallam S.J."/>
            <person name="Gionfriddo C.M."/>
            <person name="Holt K.E."/>
            <person name="Moreau J.W."/>
        </authorList>
    </citation>
    <scope>NUCLEOTIDE SEQUENCE</scope>
    <source>
        <strain evidence="8">SI075_bin30</strain>
    </source>
</reference>
<evidence type="ECO:0000313" key="9">
    <source>
        <dbReference type="Proteomes" id="UP000722459"/>
    </source>
</evidence>
<evidence type="ECO:0000256" key="4">
    <source>
        <dbReference type="ARBA" id="ARBA00022691"/>
    </source>
</evidence>
<comment type="caution">
    <text evidence="8">The sequence shown here is derived from an EMBL/GenBank/DDBJ whole genome shotgun (WGS) entry which is preliminary data.</text>
</comment>
<sequence>MSEKRFEMVKEHHKNTFEKAKKDGKMDKEFISLCNFLTKSKNYFSASSCAGRITLVGLDMNESKKESAFHRKWHRKVKFGEVREGIEAYDGEVLWFKQEPIIFHLGTNNLVNSKPILVACEKAGVKRSGIKVAKEGKFIIEIVGTHQINLPVRENGETKIDNTYLKYLVTKANQKFVKNQKSLKKLEKEMKKLLK</sequence>
<dbReference type="PANTHER" id="PTHR48418">
    <property type="entry name" value="TRNA WYBUTOSINE-SYNTHESIZING PROTEIN 3"/>
    <property type="match status" value="1"/>
</dbReference>
<proteinExistence type="inferred from homology"/>
<protein>
    <recommendedName>
        <fullName evidence="6">tRNA(Phe) 7-((3-amino-3-carboxypropyl)-4-demethylwyosine(37)-N(4))-methyltransferase</fullName>
    </recommendedName>
</protein>